<evidence type="ECO:0008006" key="4">
    <source>
        <dbReference type="Google" id="ProtNLM"/>
    </source>
</evidence>
<organism evidence="2 3">
    <name type="scientific">Microdochium bolleyi</name>
    <dbReference type="NCBI Taxonomy" id="196109"/>
    <lineage>
        <taxon>Eukaryota</taxon>
        <taxon>Fungi</taxon>
        <taxon>Dikarya</taxon>
        <taxon>Ascomycota</taxon>
        <taxon>Pezizomycotina</taxon>
        <taxon>Sordariomycetes</taxon>
        <taxon>Xylariomycetidae</taxon>
        <taxon>Xylariales</taxon>
        <taxon>Microdochiaceae</taxon>
        <taxon>Microdochium</taxon>
    </lineage>
</organism>
<keyword evidence="3" id="KW-1185">Reference proteome</keyword>
<evidence type="ECO:0000256" key="1">
    <source>
        <dbReference type="SAM" id="MobiDB-lite"/>
    </source>
</evidence>
<dbReference type="STRING" id="196109.A0A136J7T0"/>
<feature type="region of interest" description="Disordered" evidence="1">
    <location>
        <begin position="93"/>
        <end position="129"/>
    </location>
</feature>
<dbReference type="SUPFAM" id="SSF50960">
    <property type="entry name" value="TolB, C-terminal domain"/>
    <property type="match status" value="1"/>
</dbReference>
<sequence>MGALNLDSSTIATSSLKNGTNTRRPLFRSSSSTNLAAPRVQDDIPIVRTGTALVRGHDREVGALAWTNEGSLVTVGDDYLVRCWREDPAQATDLRTGGETEGRRWGCGWADVGDDWDRADDESDEDIED</sequence>
<evidence type="ECO:0000313" key="3">
    <source>
        <dbReference type="Proteomes" id="UP000070501"/>
    </source>
</evidence>
<protein>
    <recommendedName>
        <fullName evidence="4">WD40-repeat-containing domain protein</fullName>
    </recommendedName>
</protein>
<dbReference type="InParanoid" id="A0A136J7T0"/>
<dbReference type="InterPro" id="IPR015943">
    <property type="entry name" value="WD40/YVTN_repeat-like_dom_sf"/>
</dbReference>
<feature type="compositionally biased region" description="Acidic residues" evidence="1">
    <location>
        <begin position="112"/>
        <end position="129"/>
    </location>
</feature>
<evidence type="ECO:0000313" key="2">
    <source>
        <dbReference type="EMBL" id="KXJ93096.1"/>
    </source>
</evidence>
<dbReference type="Proteomes" id="UP000070501">
    <property type="component" value="Unassembled WGS sequence"/>
</dbReference>
<reference evidence="3" key="1">
    <citation type="submission" date="2016-02" db="EMBL/GenBank/DDBJ databases">
        <title>Draft genome sequence of Microdochium bolleyi, a fungal endophyte of beachgrass.</title>
        <authorList>
            <consortium name="DOE Joint Genome Institute"/>
            <person name="David A.S."/>
            <person name="May G."/>
            <person name="Haridas S."/>
            <person name="Lim J."/>
            <person name="Wang M."/>
            <person name="Labutti K."/>
            <person name="Lipzen A."/>
            <person name="Barry K."/>
            <person name="Grigoriev I.V."/>
        </authorList>
    </citation>
    <scope>NUCLEOTIDE SEQUENCE [LARGE SCALE GENOMIC DNA]</scope>
    <source>
        <strain evidence="3">J235TASD1</strain>
    </source>
</reference>
<proteinExistence type="predicted"/>
<name>A0A136J7T0_9PEZI</name>
<feature type="region of interest" description="Disordered" evidence="1">
    <location>
        <begin position="14"/>
        <end position="34"/>
    </location>
</feature>
<dbReference type="EMBL" id="KQ964248">
    <property type="protein sequence ID" value="KXJ93096.1"/>
    <property type="molecule type" value="Genomic_DNA"/>
</dbReference>
<gene>
    <name evidence="2" type="ORF">Micbo1qcDRAFT_161016</name>
</gene>
<accession>A0A136J7T0</accession>
<dbReference type="AlphaFoldDB" id="A0A136J7T0"/>
<dbReference type="Gene3D" id="2.130.10.10">
    <property type="entry name" value="YVTN repeat-like/Quinoprotein amine dehydrogenase"/>
    <property type="match status" value="1"/>
</dbReference>